<reference evidence="4 7" key="2">
    <citation type="submission" date="2016-01" db="EMBL/GenBank/DDBJ databases">
        <title>Mycobacterium immunogenum strain CD11_6 genome sequencing and assembly.</title>
        <authorList>
            <person name="Kaur G."/>
            <person name="Nair G.R."/>
            <person name="Mayilraj S."/>
        </authorList>
    </citation>
    <scope>NUCLEOTIDE SEQUENCE [LARGE SCALE GENOMIC DNA]</scope>
    <source>
        <strain evidence="4 7">CD11-6</strain>
    </source>
</reference>
<gene>
    <name evidence="2" type="ORF">AN908_18445</name>
    <name evidence="3" type="ORF">AN912_12865</name>
    <name evidence="4" type="ORF">AWB85_02990</name>
</gene>
<feature type="transmembrane region" description="Helical" evidence="1">
    <location>
        <begin position="45"/>
        <end position="78"/>
    </location>
</feature>
<dbReference type="EMBL" id="LJFS01000014">
    <property type="protein sequence ID" value="KPG33599.1"/>
    <property type="molecule type" value="Genomic_DNA"/>
</dbReference>
<organism evidence="4 7">
    <name type="scientific">Mycobacteroides immunogenum</name>
    <dbReference type="NCBI Taxonomy" id="83262"/>
    <lineage>
        <taxon>Bacteria</taxon>
        <taxon>Bacillati</taxon>
        <taxon>Actinomycetota</taxon>
        <taxon>Actinomycetes</taxon>
        <taxon>Mycobacteriales</taxon>
        <taxon>Mycobacteriaceae</taxon>
        <taxon>Mycobacteroides</taxon>
    </lineage>
</organism>
<keyword evidence="6" id="KW-1185">Reference proteome</keyword>
<evidence type="ECO:0000313" key="4">
    <source>
        <dbReference type="EMBL" id="OAT70344.1"/>
    </source>
</evidence>
<evidence type="ECO:0008006" key="8">
    <source>
        <dbReference type="Google" id="ProtNLM"/>
    </source>
</evidence>
<reference evidence="5 6" key="1">
    <citation type="submission" date="2015-09" db="EMBL/GenBank/DDBJ databases">
        <title>Genome Sequences of Mycobacterium immunogenum Isolates, Recuperated from a Chloraminated Drinking Water Distribution System Simulator Subjected to Episodes of Nitrification.</title>
        <authorList>
            <person name="Gomez-Alvarez V."/>
            <person name="Revetta R.P."/>
        </authorList>
    </citation>
    <scope>NUCLEOTIDE SEQUENCE [LARGE SCALE GENOMIC DNA]</scope>
    <source>
        <strain evidence="2 5">H008</strain>
        <strain evidence="3 6">H076</strain>
    </source>
</reference>
<comment type="caution">
    <text evidence="4">The sequence shown here is derived from an EMBL/GenBank/DDBJ whole genome shotgun (WGS) entry which is preliminary data.</text>
</comment>
<dbReference type="OrthoDB" id="5191769at2"/>
<dbReference type="Proteomes" id="UP000186919">
    <property type="component" value="Unassembled WGS sequence"/>
</dbReference>
<sequence>MAFSFQIFALISLITLIAAIVALVHAAIQPADAFVAAEKQTKTTWIVILAGAAVLTLIPGLELLTAGIAAVAAGVYFVDVRPRVLEVQGKSR</sequence>
<dbReference type="EMBL" id="LQYE01000001">
    <property type="protein sequence ID" value="OAT70344.1"/>
    <property type="molecule type" value="Genomic_DNA"/>
</dbReference>
<evidence type="ECO:0000313" key="2">
    <source>
        <dbReference type="EMBL" id="KPG07516.1"/>
    </source>
</evidence>
<dbReference type="RefSeq" id="WP_043076889.1">
    <property type="nucleotide sequence ID" value="NZ_CP011530.1"/>
</dbReference>
<protein>
    <recommendedName>
        <fullName evidence="8">DUF2516 domain-containing protein</fullName>
    </recommendedName>
</protein>
<dbReference type="STRING" id="83262.BAB75_23405"/>
<keyword evidence="1" id="KW-1133">Transmembrane helix</keyword>
<dbReference type="KEGG" id="miz:BAB75_23405"/>
<dbReference type="GeneID" id="45766819"/>
<dbReference type="Proteomes" id="UP000037962">
    <property type="component" value="Unassembled WGS sequence"/>
</dbReference>
<evidence type="ECO:0000256" key="1">
    <source>
        <dbReference type="SAM" id="Phobius"/>
    </source>
</evidence>
<evidence type="ECO:0000313" key="6">
    <source>
        <dbReference type="Proteomes" id="UP000037962"/>
    </source>
</evidence>
<keyword evidence="1" id="KW-0812">Transmembrane</keyword>
<evidence type="ECO:0000313" key="3">
    <source>
        <dbReference type="EMBL" id="KPG33599.1"/>
    </source>
</evidence>
<evidence type="ECO:0000313" key="7">
    <source>
        <dbReference type="Proteomes" id="UP000186919"/>
    </source>
</evidence>
<evidence type="ECO:0000313" key="5">
    <source>
        <dbReference type="Proteomes" id="UP000037843"/>
    </source>
</evidence>
<dbReference type="InterPro" id="IPR019662">
    <property type="entry name" value="DUF2516"/>
</dbReference>
<accession>A0A0N1CI90</accession>
<proteinExistence type="predicted"/>
<dbReference type="Pfam" id="PF10724">
    <property type="entry name" value="DUF2516"/>
    <property type="match status" value="1"/>
</dbReference>
<name>A0A0N1CI90_9MYCO</name>
<dbReference type="PATRIC" id="fig|83262.10.peg.794"/>
<keyword evidence="1" id="KW-0472">Membrane</keyword>
<dbReference type="AlphaFoldDB" id="A0A0N1CI90"/>
<dbReference type="Proteomes" id="UP000037843">
    <property type="component" value="Unassembled WGS sequence"/>
</dbReference>
<dbReference type="EMBL" id="LJFO01000011">
    <property type="protein sequence ID" value="KPG07516.1"/>
    <property type="molecule type" value="Genomic_DNA"/>
</dbReference>